<dbReference type="EMBL" id="UGET01000004">
    <property type="protein sequence ID" value="STL92353.1"/>
    <property type="molecule type" value="Genomic_DNA"/>
</dbReference>
<name>A0A377CFD4_ECOLX</name>
<dbReference type="AlphaFoldDB" id="A0A377CFD4"/>
<evidence type="ECO:0000256" key="1">
    <source>
        <dbReference type="SAM" id="SignalP"/>
    </source>
</evidence>
<feature type="signal peptide" evidence="1">
    <location>
        <begin position="1"/>
        <end position="37"/>
    </location>
</feature>
<keyword evidence="1" id="KW-0732">Signal</keyword>
<sequence>MSYLNLRLYQRNTQCLHIRKHRLAGFFVRLFVACAFAAQAPLSSAELYFNPRFLADDPQAVADLSRFENGQELPQGRIVSISI</sequence>
<protein>
    <submittedName>
        <fullName evidence="2">Outer membrane usher protein FimD/type 1 fimbriae minor component</fullName>
    </submittedName>
</protein>
<evidence type="ECO:0000313" key="3">
    <source>
        <dbReference type="Proteomes" id="UP000254255"/>
    </source>
</evidence>
<reference evidence="2 3" key="1">
    <citation type="submission" date="2018-06" db="EMBL/GenBank/DDBJ databases">
        <authorList>
            <consortium name="Pathogen Informatics"/>
            <person name="Doyle S."/>
        </authorList>
    </citation>
    <scope>NUCLEOTIDE SEQUENCE [LARGE SCALE GENOMIC DNA]</scope>
    <source>
        <strain evidence="2 3">NCTC13148</strain>
    </source>
</reference>
<dbReference type="Proteomes" id="UP000254255">
    <property type="component" value="Unassembled WGS sequence"/>
</dbReference>
<dbReference type="InterPro" id="IPR037224">
    <property type="entry name" value="PapC_N_sf"/>
</dbReference>
<accession>A0A377CFD4</accession>
<evidence type="ECO:0000313" key="2">
    <source>
        <dbReference type="EMBL" id="STL92353.1"/>
    </source>
</evidence>
<dbReference type="Gene3D" id="3.10.20.410">
    <property type="match status" value="1"/>
</dbReference>
<feature type="chain" id="PRO_5017068937" evidence="1">
    <location>
        <begin position="38"/>
        <end position="83"/>
    </location>
</feature>
<gene>
    <name evidence="2" type="primary">fimD-fimH_1</name>
    <name evidence="2" type="ORF">NCTC13148_04856</name>
</gene>
<proteinExistence type="predicted"/>
<organism evidence="2 3">
    <name type="scientific">Escherichia coli</name>
    <dbReference type="NCBI Taxonomy" id="562"/>
    <lineage>
        <taxon>Bacteria</taxon>
        <taxon>Pseudomonadati</taxon>
        <taxon>Pseudomonadota</taxon>
        <taxon>Gammaproteobacteria</taxon>
        <taxon>Enterobacterales</taxon>
        <taxon>Enterobacteriaceae</taxon>
        <taxon>Escherichia</taxon>
    </lineage>
</organism>